<dbReference type="AlphaFoldDB" id="A0A4D6HSP6"/>
<dbReference type="NCBIfam" id="NF038353">
    <property type="entry name" value="FxLYD_dom"/>
    <property type="match status" value="1"/>
</dbReference>
<keyword evidence="2" id="KW-0614">Plasmid</keyword>
<gene>
    <name evidence="2" type="ORF">DV706_19045</name>
</gene>
<proteinExistence type="predicted"/>
<dbReference type="InterPro" id="IPR047676">
    <property type="entry name" value="FxLYD_dom"/>
</dbReference>
<dbReference type="KEGG" id="nbg:DV706_19045"/>
<evidence type="ECO:0000313" key="2">
    <source>
        <dbReference type="EMBL" id="QCC56591.1"/>
    </source>
</evidence>
<geneLocation type="plasmid" evidence="2">
    <name>unnamed1</name>
</geneLocation>
<protein>
    <recommendedName>
        <fullName evidence="4">DUF3426 domain-containing protein</fullName>
    </recommendedName>
</protein>
<accession>A0A4D6HSP6</accession>
<evidence type="ECO:0000313" key="3">
    <source>
        <dbReference type="Proteomes" id="UP000296822"/>
    </source>
</evidence>
<organism evidence="2 3">
    <name type="scientific">Natronorubrum bangense</name>
    <dbReference type="NCBI Taxonomy" id="61858"/>
    <lineage>
        <taxon>Archaea</taxon>
        <taxon>Methanobacteriati</taxon>
        <taxon>Methanobacteriota</taxon>
        <taxon>Stenosarchaea group</taxon>
        <taxon>Halobacteria</taxon>
        <taxon>Halobacteriales</taxon>
        <taxon>Natrialbaceae</taxon>
        <taxon>Natronorubrum</taxon>
    </lineage>
</organism>
<name>A0A4D6HSP6_9EURY</name>
<feature type="compositionally biased region" description="Acidic residues" evidence="1">
    <location>
        <begin position="20"/>
        <end position="77"/>
    </location>
</feature>
<dbReference type="Proteomes" id="UP000296822">
    <property type="component" value="Plasmid unnamed1"/>
</dbReference>
<feature type="region of interest" description="Disordered" evidence="1">
    <location>
        <begin position="1"/>
        <end position="89"/>
    </location>
</feature>
<reference evidence="2 3" key="1">
    <citation type="journal article" date="2019" name="Nat. Commun.">
        <title>A new type of DNA phosphorothioation-based antiviral system in archaea.</title>
        <authorList>
            <person name="Xiong L."/>
            <person name="Liu S."/>
            <person name="Chen S."/>
            <person name="Xiao Y."/>
            <person name="Zhu B."/>
            <person name="Gao Y."/>
            <person name="Zhang Y."/>
            <person name="Chen B."/>
            <person name="Luo J."/>
            <person name="Deng Z."/>
            <person name="Chen X."/>
            <person name="Wang L."/>
            <person name="Chen S."/>
        </authorList>
    </citation>
    <scope>NUCLEOTIDE SEQUENCE [LARGE SCALE GENOMIC DNA]</scope>
    <source>
        <strain evidence="2 3">JCM 10635</strain>
        <plasmid evidence="2 3">unnamed1</plasmid>
    </source>
</reference>
<dbReference type="EMBL" id="CP031306">
    <property type="protein sequence ID" value="QCC56591.1"/>
    <property type="molecule type" value="Genomic_DNA"/>
</dbReference>
<sequence length="174" mass="18571">MLLGTGVALPTIIAGCASEEGSDDGESAGETDDDETESETTDDDGSGNETETDDEGETDSEDEDATEDEADPFDVDSEPPVQGLRITDDDLVQDEYSVTVVGIVVNDSGEELMSVEVAVAFYDADGERVDEGSTRIGDMDDEEEIPFEIMSLEDDVVEYELAIVDGETAEQTFG</sequence>
<evidence type="ECO:0008006" key="4">
    <source>
        <dbReference type="Google" id="ProtNLM"/>
    </source>
</evidence>
<evidence type="ECO:0000256" key="1">
    <source>
        <dbReference type="SAM" id="MobiDB-lite"/>
    </source>
</evidence>